<sequence>MLLFQLIKEQNSNFMKDFFINNTFGIVTTVIGLSVSILIFFLQTRKANSALLEREKQVKKEIIDTVENYIINNKQVEEDSFLNLKQGIERTNGLVIDKNWNWMCLLQDISFRLQTSRHLATDQKLEYAQKLDKIINDWQIQQKINKNIQSEDENLIIEDILNKLKDQHSETKNEVIKSIYKLVELKNFSTIKKQIDFEKKFTLLTRVLTSASVGLIASVGSIFIISGLNEKYFDKKAQMSLNNNHLSLGENVVSDDYTLLIFIGIIFTIFVIFIINKLIQSKHNKFKVEINPIYSGYKKNK</sequence>
<proteinExistence type="predicted"/>
<name>N9M822_9GAMM</name>
<keyword evidence="1" id="KW-0812">Transmembrane</keyword>
<feature type="transmembrane region" description="Helical" evidence="1">
    <location>
        <begin position="257"/>
        <end position="279"/>
    </location>
</feature>
<keyword evidence="1" id="KW-0472">Membrane</keyword>
<dbReference type="HOGENOM" id="CLU_923256_0_0_6"/>
<dbReference type="PATRIC" id="fig|1217709.3.peg.1822"/>
<evidence type="ECO:0000313" key="2">
    <source>
        <dbReference type="EMBL" id="ENW86826.1"/>
    </source>
</evidence>
<dbReference type="Proteomes" id="UP000023774">
    <property type="component" value="Unassembled WGS sequence"/>
</dbReference>
<evidence type="ECO:0000256" key="1">
    <source>
        <dbReference type="SAM" id="Phobius"/>
    </source>
</evidence>
<organism evidence="2 3">
    <name type="scientific">Acinetobacter pseudolwoffii</name>
    <dbReference type="NCBI Taxonomy" id="2053287"/>
    <lineage>
        <taxon>Bacteria</taxon>
        <taxon>Pseudomonadati</taxon>
        <taxon>Pseudomonadota</taxon>
        <taxon>Gammaproteobacteria</taxon>
        <taxon>Moraxellales</taxon>
        <taxon>Moraxellaceae</taxon>
        <taxon>Acinetobacter</taxon>
    </lineage>
</organism>
<dbReference type="RefSeq" id="WP_005172062.1">
    <property type="nucleotide sequence ID" value="NZ_KB850035.1"/>
</dbReference>
<keyword evidence="3" id="KW-1185">Reference proteome</keyword>
<feature type="transmembrane region" description="Helical" evidence="1">
    <location>
        <begin position="20"/>
        <end position="42"/>
    </location>
</feature>
<accession>N9M822</accession>
<reference evidence="2 3" key="1">
    <citation type="submission" date="2013-02" db="EMBL/GenBank/DDBJ databases">
        <title>The Genome Sequence of Acinetobacter sp. NIPH 713.</title>
        <authorList>
            <consortium name="The Broad Institute Genome Sequencing Platform"/>
            <consortium name="The Broad Institute Genome Sequencing Center for Infectious Disease"/>
            <person name="Cerqueira G."/>
            <person name="Feldgarden M."/>
            <person name="Courvalin P."/>
            <person name="Perichon B."/>
            <person name="Grillot-Courvalin C."/>
            <person name="Clermont D."/>
            <person name="Rocha E."/>
            <person name="Yoon E.-J."/>
            <person name="Nemec A."/>
            <person name="Walker B."/>
            <person name="Young S.K."/>
            <person name="Zeng Q."/>
            <person name="Gargeya S."/>
            <person name="Fitzgerald M."/>
            <person name="Haas B."/>
            <person name="Abouelleil A."/>
            <person name="Alvarado L."/>
            <person name="Arachchi H.M."/>
            <person name="Berlin A.M."/>
            <person name="Chapman S.B."/>
            <person name="Dewar J."/>
            <person name="Goldberg J."/>
            <person name="Griggs A."/>
            <person name="Gujja S."/>
            <person name="Hansen M."/>
            <person name="Howarth C."/>
            <person name="Imamovic A."/>
            <person name="Larimer J."/>
            <person name="McCowan C."/>
            <person name="Murphy C."/>
            <person name="Neiman D."/>
            <person name="Pearson M."/>
            <person name="Priest M."/>
            <person name="Roberts A."/>
            <person name="Saif S."/>
            <person name="Shea T."/>
            <person name="Sisk P."/>
            <person name="Sykes S."/>
            <person name="Wortman J."/>
            <person name="Nusbaum C."/>
            <person name="Birren B."/>
        </authorList>
    </citation>
    <scope>NUCLEOTIDE SEQUENCE [LARGE SCALE GENOMIC DNA]</scope>
    <source>
        <strain evidence="2 3">NIPH 713</strain>
    </source>
</reference>
<keyword evidence="1" id="KW-1133">Transmembrane helix</keyword>
<evidence type="ECO:0000313" key="3">
    <source>
        <dbReference type="Proteomes" id="UP000023774"/>
    </source>
</evidence>
<protein>
    <submittedName>
        <fullName evidence="2">Uncharacterized protein</fullName>
    </submittedName>
</protein>
<gene>
    <name evidence="2" type="ORF">F906_01898</name>
</gene>
<dbReference type="EMBL" id="APRJ01000011">
    <property type="protein sequence ID" value="ENW86826.1"/>
    <property type="molecule type" value="Genomic_DNA"/>
</dbReference>
<comment type="caution">
    <text evidence="2">The sequence shown here is derived from an EMBL/GenBank/DDBJ whole genome shotgun (WGS) entry which is preliminary data.</text>
</comment>
<dbReference type="AlphaFoldDB" id="N9M822"/>
<feature type="transmembrane region" description="Helical" evidence="1">
    <location>
        <begin position="203"/>
        <end position="225"/>
    </location>
</feature>